<feature type="domain" description="DUF2786" evidence="2">
    <location>
        <begin position="6"/>
        <end position="45"/>
    </location>
</feature>
<comment type="caution">
    <text evidence="3">The sequence shown here is derived from an EMBL/GenBank/DDBJ whole genome shotgun (WGS) entry which is preliminary data.</text>
</comment>
<organism evidence="3 4">
    <name type="scientific">Parafrankia soli</name>
    <dbReference type="NCBI Taxonomy" id="2599596"/>
    <lineage>
        <taxon>Bacteria</taxon>
        <taxon>Bacillati</taxon>
        <taxon>Actinomycetota</taxon>
        <taxon>Actinomycetes</taxon>
        <taxon>Frankiales</taxon>
        <taxon>Frankiaceae</taxon>
        <taxon>Parafrankia</taxon>
    </lineage>
</organism>
<feature type="region of interest" description="Disordered" evidence="1">
    <location>
        <begin position="220"/>
        <end position="258"/>
    </location>
</feature>
<evidence type="ECO:0000313" key="3">
    <source>
        <dbReference type="EMBL" id="OHV40458.1"/>
    </source>
</evidence>
<name>A0A1S1R0I4_9ACTN</name>
<evidence type="ECO:0000313" key="4">
    <source>
        <dbReference type="Proteomes" id="UP000179769"/>
    </source>
</evidence>
<gene>
    <name evidence="3" type="ORF">BBK14_12485</name>
</gene>
<dbReference type="InterPro" id="IPR024498">
    <property type="entry name" value="DUF2786"/>
</dbReference>
<dbReference type="RefSeq" id="WP_071060716.1">
    <property type="nucleotide sequence ID" value="NZ_MAXA01000069.1"/>
</dbReference>
<protein>
    <submittedName>
        <fullName evidence="3">Aromatic acid decarboxylase</fullName>
    </submittedName>
</protein>
<sequence>MNPDALLGRVRKLLAMAEAEGLPDAARESYNAKAAELIAQYGIDRALIEDGSPTGPAAGDVVMGIDAPYARDKISLLASVADPLGCRLVHRTAPSPAGSGGATLHSAHLFGMAVDIERVQMIYTSLLVQQAHGLAAARPPTWEDPRAFRRSWMAGFAVAVRDRLAQAEEAARRRAEESRAADPAAAGPAARRSVAVVLAGREGLVEAHLARVYPRLRTTRTRQLSGSGGRDGYQAGQRADLGEGRRVPSQRRARRQIS</sequence>
<accession>A0A1S1R0I4</accession>
<keyword evidence="4" id="KW-1185">Reference proteome</keyword>
<dbReference type="OrthoDB" id="5145833at2"/>
<evidence type="ECO:0000259" key="2">
    <source>
        <dbReference type="Pfam" id="PF10979"/>
    </source>
</evidence>
<dbReference type="Proteomes" id="UP000179769">
    <property type="component" value="Unassembled WGS sequence"/>
</dbReference>
<feature type="compositionally biased region" description="Basic residues" evidence="1">
    <location>
        <begin position="248"/>
        <end position="258"/>
    </location>
</feature>
<dbReference type="Pfam" id="PF10979">
    <property type="entry name" value="DUF2786"/>
    <property type="match status" value="1"/>
</dbReference>
<proteinExistence type="predicted"/>
<reference evidence="4" key="1">
    <citation type="submission" date="2016-07" db="EMBL/GenBank/DDBJ databases">
        <title>Frankia sp. NRRL B-16219 Genome sequencing.</title>
        <authorList>
            <person name="Ghodhbane-Gtari F."/>
            <person name="Swanson E."/>
            <person name="Gueddou A."/>
            <person name="Louati M."/>
            <person name="Nouioui I."/>
            <person name="Hezbri K."/>
            <person name="Abebe-Akele F."/>
            <person name="Simpson S."/>
            <person name="Morris K."/>
            <person name="Thomas K."/>
            <person name="Gtari M."/>
            <person name="Tisa L.S."/>
        </authorList>
    </citation>
    <scope>NUCLEOTIDE SEQUENCE [LARGE SCALE GENOMIC DNA]</scope>
    <source>
        <strain evidence="4">NRRL B-16219</strain>
    </source>
</reference>
<evidence type="ECO:0000256" key="1">
    <source>
        <dbReference type="SAM" id="MobiDB-lite"/>
    </source>
</evidence>
<dbReference type="AlphaFoldDB" id="A0A1S1R0I4"/>
<dbReference type="EMBL" id="MAXA01000069">
    <property type="protein sequence ID" value="OHV40458.1"/>
    <property type="molecule type" value="Genomic_DNA"/>
</dbReference>